<reference evidence="2" key="2">
    <citation type="submission" date="2021-03" db="UniProtKB">
        <authorList>
            <consortium name="EnsemblPlants"/>
        </authorList>
    </citation>
    <scope>IDENTIFICATION</scope>
</reference>
<organism evidence="2 3">
    <name type="scientific">Cannabis sativa</name>
    <name type="common">Hemp</name>
    <name type="synonym">Marijuana</name>
    <dbReference type="NCBI Taxonomy" id="3483"/>
    <lineage>
        <taxon>Eukaryota</taxon>
        <taxon>Viridiplantae</taxon>
        <taxon>Streptophyta</taxon>
        <taxon>Embryophyta</taxon>
        <taxon>Tracheophyta</taxon>
        <taxon>Spermatophyta</taxon>
        <taxon>Magnoliopsida</taxon>
        <taxon>eudicotyledons</taxon>
        <taxon>Gunneridae</taxon>
        <taxon>Pentapetalae</taxon>
        <taxon>rosids</taxon>
        <taxon>fabids</taxon>
        <taxon>Rosales</taxon>
        <taxon>Cannabaceae</taxon>
        <taxon>Cannabis</taxon>
    </lineage>
</organism>
<sequence>MLCLIFYDEYGMFCGGLNRKTKVKIEFEDIAEEVNYWQPSLVCYVIGANPPVNILDGFLRRIWKDAVVKVGLLAKGIFIIKFQNLEMRDKIMEQGYVFFDRKVMKPWNSVDDFTKSHLHCQLGSGRIIVAWQPSAYSVDIKYCSSQLVHCYIHSMKQNEKFFVTFIYGFNDEQKREELWGNLEKLATGIQEPWIILGDFNEILYANERVGRKAQSNPSQRLRDCMELCEITDLKFSGSFLTWNNKQKPDDRIFSKIDRAMVNPQWSCSFPNSKAVFLPKLSFDHIPILVSIYQDWSSRKKPFRYYNMWKLAPDFDAKVIQCWNEDVKG</sequence>
<name>A0A803PQ90_CANSA</name>
<dbReference type="Pfam" id="PF14111">
    <property type="entry name" value="DUF4283"/>
    <property type="match status" value="1"/>
</dbReference>
<dbReference type="OMA" id="CMELCEI"/>
<dbReference type="InterPro" id="IPR025558">
    <property type="entry name" value="DUF4283"/>
</dbReference>
<dbReference type="EnsemblPlants" id="evm.model.05.388">
    <property type="protein sequence ID" value="cds.evm.model.05.388"/>
    <property type="gene ID" value="evm.TU.05.388"/>
</dbReference>
<reference evidence="2" key="1">
    <citation type="submission" date="2018-11" db="EMBL/GenBank/DDBJ databases">
        <authorList>
            <person name="Grassa J C."/>
        </authorList>
    </citation>
    <scope>NUCLEOTIDE SEQUENCE [LARGE SCALE GENOMIC DNA]</scope>
</reference>
<proteinExistence type="predicted"/>
<dbReference type="InterPro" id="IPR036691">
    <property type="entry name" value="Endo/exonu/phosph_ase_sf"/>
</dbReference>
<dbReference type="PANTHER" id="PTHR33710">
    <property type="entry name" value="BNAC02G09200D PROTEIN"/>
    <property type="match status" value="1"/>
</dbReference>
<evidence type="ECO:0000313" key="2">
    <source>
        <dbReference type="EnsemblPlants" id="cds.evm.model.05.388"/>
    </source>
</evidence>
<evidence type="ECO:0000313" key="3">
    <source>
        <dbReference type="Proteomes" id="UP000596661"/>
    </source>
</evidence>
<protein>
    <recommendedName>
        <fullName evidence="1">DUF4283 domain-containing protein</fullName>
    </recommendedName>
</protein>
<evidence type="ECO:0000259" key="1">
    <source>
        <dbReference type="Pfam" id="PF14111"/>
    </source>
</evidence>
<keyword evidence="3" id="KW-1185">Reference proteome</keyword>
<dbReference type="EMBL" id="UZAU01000419">
    <property type="status" value="NOT_ANNOTATED_CDS"/>
    <property type="molecule type" value="Genomic_DNA"/>
</dbReference>
<dbReference type="Gene3D" id="3.60.10.10">
    <property type="entry name" value="Endonuclease/exonuclease/phosphatase"/>
    <property type="match status" value="1"/>
</dbReference>
<feature type="domain" description="DUF4283" evidence="1">
    <location>
        <begin position="36"/>
        <end position="105"/>
    </location>
</feature>
<dbReference type="Gramene" id="evm.model.05.388">
    <property type="protein sequence ID" value="cds.evm.model.05.388"/>
    <property type="gene ID" value="evm.TU.05.388"/>
</dbReference>
<dbReference type="AlphaFoldDB" id="A0A803PQ90"/>
<dbReference type="SUPFAM" id="SSF56219">
    <property type="entry name" value="DNase I-like"/>
    <property type="match status" value="1"/>
</dbReference>
<dbReference type="Proteomes" id="UP000596661">
    <property type="component" value="Chromosome 5"/>
</dbReference>
<dbReference type="PANTHER" id="PTHR33710:SF81">
    <property type="entry name" value="ENDONUCLEASE_EXONUCLEASE_PHOSPHATASE DOMAIN-CONTAINING PROTEIN"/>
    <property type="match status" value="1"/>
</dbReference>
<accession>A0A803PQ90</accession>